<gene>
    <name evidence="2" type="ORF">Pmar_PMAR016155</name>
</gene>
<dbReference type="RefSeq" id="XP_002765361.1">
    <property type="nucleotide sequence ID" value="XM_002765315.1"/>
</dbReference>
<feature type="domain" description="SGNH hydrolase-type esterase" evidence="1">
    <location>
        <begin position="13"/>
        <end position="210"/>
    </location>
</feature>
<accession>C5LZ69</accession>
<dbReference type="EMBL" id="GG686838">
    <property type="protein sequence ID" value="EEQ98078.1"/>
    <property type="molecule type" value="Genomic_DNA"/>
</dbReference>
<name>C5LZ69_PERM5</name>
<dbReference type="InterPro" id="IPR045136">
    <property type="entry name" value="Iah1-like"/>
</dbReference>
<protein>
    <submittedName>
        <fullName evidence="2">Isoamyl acetate-hydrolyzing esterase, putative</fullName>
    </submittedName>
</protein>
<dbReference type="PANTHER" id="PTHR14209:SF19">
    <property type="entry name" value="ISOAMYL ACETATE-HYDROLYZING ESTERASE 1 HOMOLOG"/>
    <property type="match status" value="1"/>
</dbReference>
<dbReference type="OrthoDB" id="671439at2759"/>
<dbReference type="Gene3D" id="3.40.50.1110">
    <property type="entry name" value="SGNH hydrolase"/>
    <property type="match status" value="1"/>
</dbReference>
<evidence type="ECO:0000313" key="2">
    <source>
        <dbReference type="EMBL" id="EEQ98078.1"/>
    </source>
</evidence>
<evidence type="ECO:0000259" key="1">
    <source>
        <dbReference type="Pfam" id="PF13472"/>
    </source>
</evidence>
<keyword evidence="3" id="KW-1185">Reference proteome</keyword>
<dbReference type="CDD" id="cd01838">
    <property type="entry name" value="Isoamyl_acetate_hydrolase_like"/>
    <property type="match status" value="1"/>
</dbReference>
<evidence type="ECO:0000313" key="3">
    <source>
        <dbReference type="Proteomes" id="UP000007800"/>
    </source>
</evidence>
<dbReference type="GeneID" id="9040503"/>
<dbReference type="InterPro" id="IPR036514">
    <property type="entry name" value="SGNH_hydro_sf"/>
</dbReference>
<proteinExistence type="predicted"/>
<dbReference type="Pfam" id="PF13472">
    <property type="entry name" value="Lipase_GDSL_2"/>
    <property type="match status" value="1"/>
</dbReference>
<dbReference type="OMA" id="KMQQFPG"/>
<dbReference type="AlphaFoldDB" id="C5LZ69"/>
<sequence length="261" mass="28611">MPDYNTCRGRILLLGDSITQQSFSGLDAWGGLLADRYQRRADIINRGYSGYNTPMTLEVARHIFKAGSPHLAGGPLLLVVIFLGANDSQLPGMVNSSGSESKHVPLDEFSKALEEIVILVKPFTSRLVLVTPPPIDGEAIVADGKARFGASAPDLPNRRLQFTGEYARAALEVGEAKQIPVLNIFDEMQKDAAWRSFLRDGLHFSPLGSRWFYEALIRLINRNYPDIAVEAGPDGVSYGNSSSASPLKAEMPWHEQFPPTV</sequence>
<reference evidence="2 3" key="1">
    <citation type="submission" date="2008-07" db="EMBL/GenBank/DDBJ databases">
        <authorList>
            <person name="El-Sayed N."/>
            <person name="Caler E."/>
            <person name="Inman J."/>
            <person name="Amedeo P."/>
            <person name="Hass B."/>
            <person name="Wortman J."/>
        </authorList>
    </citation>
    <scope>NUCLEOTIDE SEQUENCE [LARGE SCALE GENOMIC DNA]</scope>
    <source>
        <strain evidence="3">ATCC 50983 / TXsc</strain>
    </source>
</reference>
<dbReference type="PANTHER" id="PTHR14209">
    <property type="entry name" value="ISOAMYL ACETATE-HYDROLYZING ESTERASE 1"/>
    <property type="match status" value="1"/>
</dbReference>
<organism evidence="3">
    <name type="scientific">Perkinsus marinus (strain ATCC 50983 / TXsc)</name>
    <dbReference type="NCBI Taxonomy" id="423536"/>
    <lineage>
        <taxon>Eukaryota</taxon>
        <taxon>Sar</taxon>
        <taxon>Alveolata</taxon>
        <taxon>Perkinsozoa</taxon>
        <taxon>Perkinsea</taxon>
        <taxon>Perkinsida</taxon>
        <taxon>Perkinsidae</taxon>
        <taxon>Perkinsus</taxon>
    </lineage>
</organism>
<dbReference type="Proteomes" id="UP000007800">
    <property type="component" value="Unassembled WGS sequence"/>
</dbReference>
<dbReference type="InParanoid" id="C5LZ69"/>
<dbReference type="SUPFAM" id="SSF52266">
    <property type="entry name" value="SGNH hydrolase"/>
    <property type="match status" value="1"/>
</dbReference>
<dbReference type="InterPro" id="IPR013830">
    <property type="entry name" value="SGNH_hydro"/>
</dbReference>